<evidence type="ECO:0000259" key="11">
    <source>
        <dbReference type="Pfam" id="PF01529"/>
    </source>
</evidence>
<dbReference type="InterPro" id="IPR001594">
    <property type="entry name" value="Palmitoyltrfase_DHHC"/>
</dbReference>
<dbReference type="InterPro" id="IPR039859">
    <property type="entry name" value="PFA4/ZDH16/20/ERF2-like"/>
</dbReference>
<evidence type="ECO:0000256" key="4">
    <source>
        <dbReference type="ARBA" id="ARBA00022989"/>
    </source>
</evidence>
<dbReference type="PROSITE" id="PS50216">
    <property type="entry name" value="DHHC"/>
    <property type="match status" value="1"/>
</dbReference>
<dbReference type="OrthoDB" id="4096362at2759"/>
<dbReference type="EMBL" id="UYRU01042093">
    <property type="protein sequence ID" value="VDK72697.1"/>
    <property type="molecule type" value="Genomic_DNA"/>
</dbReference>
<dbReference type="AlphaFoldDB" id="A0A3P6SK84"/>
<evidence type="ECO:0000313" key="12">
    <source>
        <dbReference type="EMBL" id="VDK72697.1"/>
    </source>
</evidence>
<evidence type="ECO:0000256" key="3">
    <source>
        <dbReference type="ARBA" id="ARBA00022692"/>
    </source>
</evidence>
<gene>
    <name evidence="12" type="ORF">DILT_LOCUS2433</name>
</gene>
<keyword evidence="13" id="KW-1185">Reference proteome</keyword>
<organism evidence="12 13">
    <name type="scientific">Dibothriocephalus latus</name>
    <name type="common">Fish tapeworm</name>
    <name type="synonym">Diphyllobothrium latum</name>
    <dbReference type="NCBI Taxonomy" id="60516"/>
    <lineage>
        <taxon>Eukaryota</taxon>
        <taxon>Metazoa</taxon>
        <taxon>Spiralia</taxon>
        <taxon>Lophotrochozoa</taxon>
        <taxon>Platyhelminthes</taxon>
        <taxon>Cestoda</taxon>
        <taxon>Eucestoda</taxon>
        <taxon>Diphyllobothriidea</taxon>
        <taxon>Diphyllobothriidae</taxon>
        <taxon>Dibothriocephalus</taxon>
    </lineage>
</organism>
<evidence type="ECO:0000256" key="10">
    <source>
        <dbReference type="RuleBase" id="RU079119"/>
    </source>
</evidence>
<evidence type="ECO:0000256" key="9">
    <source>
        <dbReference type="ARBA" id="ARBA00048048"/>
    </source>
</evidence>
<proteinExistence type="inferred from homology"/>
<dbReference type="Proteomes" id="UP000281553">
    <property type="component" value="Unassembled WGS sequence"/>
</dbReference>
<evidence type="ECO:0000256" key="8">
    <source>
        <dbReference type="ARBA" id="ARBA00023315"/>
    </source>
</evidence>
<sequence length="228" mass="25655">MNLDDPPTDFSGTDTVPSQPPETYYYKVHPGRNIFFCRGHGVMSRQMGVFYVTVFLIVGVSVLFFAFDCRYLAVTLSPAIAAVGALLFIFVMAVLMRVSCIDPGIIPRATFAELKCAEEAEASESGDIYSARANIMQPREVLIRDYPYKQAYCHTCRIHRPPRASHCSICDNCVERFDHHCPWIGNCVGKRNYRYFTVFINAVAVYCCYIITFAVVNIILSKLALSLS</sequence>
<keyword evidence="7" id="KW-0449">Lipoprotein</keyword>
<keyword evidence="6" id="KW-0564">Palmitate</keyword>
<keyword evidence="4 10" id="KW-1133">Transmembrane helix</keyword>
<comment type="subcellular location">
    <subcellularLocation>
        <location evidence="1">Endomembrane system</location>
        <topology evidence="1">Multi-pass membrane protein</topology>
    </subcellularLocation>
</comment>
<feature type="domain" description="Palmitoyltransferase DHHC" evidence="11">
    <location>
        <begin position="149"/>
        <end position="219"/>
    </location>
</feature>
<evidence type="ECO:0000313" key="13">
    <source>
        <dbReference type="Proteomes" id="UP000281553"/>
    </source>
</evidence>
<evidence type="ECO:0000256" key="6">
    <source>
        <dbReference type="ARBA" id="ARBA00023139"/>
    </source>
</evidence>
<feature type="transmembrane region" description="Helical" evidence="10">
    <location>
        <begin position="48"/>
        <end position="67"/>
    </location>
</feature>
<dbReference type="Pfam" id="PF01529">
    <property type="entry name" value="DHHC"/>
    <property type="match status" value="1"/>
</dbReference>
<dbReference type="GO" id="GO:0005794">
    <property type="term" value="C:Golgi apparatus"/>
    <property type="evidence" value="ECO:0007669"/>
    <property type="project" value="TreeGrafter"/>
</dbReference>
<keyword evidence="8 10" id="KW-0012">Acyltransferase</keyword>
<comment type="domain">
    <text evidence="10">The DHHC domain is required for palmitoyltransferase activity.</text>
</comment>
<keyword evidence="3 10" id="KW-0812">Transmembrane</keyword>
<feature type="transmembrane region" description="Helical" evidence="10">
    <location>
        <begin position="79"/>
        <end position="98"/>
    </location>
</feature>
<evidence type="ECO:0000256" key="2">
    <source>
        <dbReference type="ARBA" id="ARBA00022679"/>
    </source>
</evidence>
<dbReference type="EC" id="2.3.1.225" evidence="10"/>
<keyword evidence="2 10" id="KW-0808">Transferase</keyword>
<evidence type="ECO:0000256" key="1">
    <source>
        <dbReference type="ARBA" id="ARBA00004127"/>
    </source>
</evidence>
<evidence type="ECO:0000256" key="5">
    <source>
        <dbReference type="ARBA" id="ARBA00023136"/>
    </source>
</evidence>
<keyword evidence="5 10" id="KW-0472">Membrane</keyword>
<dbReference type="GO" id="GO:0005783">
    <property type="term" value="C:endoplasmic reticulum"/>
    <property type="evidence" value="ECO:0007669"/>
    <property type="project" value="TreeGrafter"/>
</dbReference>
<dbReference type="PANTHER" id="PTHR22883">
    <property type="entry name" value="ZINC FINGER DHHC DOMAIN CONTAINING PROTEIN"/>
    <property type="match status" value="1"/>
</dbReference>
<dbReference type="PANTHER" id="PTHR22883:SF43">
    <property type="entry name" value="PALMITOYLTRANSFERASE APP"/>
    <property type="match status" value="1"/>
</dbReference>
<comment type="similarity">
    <text evidence="10">Belongs to the DHHC palmitoyltransferase family.</text>
</comment>
<evidence type="ECO:0000256" key="7">
    <source>
        <dbReference type="ARBA" id="ARBA00023288"/>
    </source>
</evidence>
<feature type="transmembrane region" description="Helical" evidence="10">
    <location>
        <begin position="198"/>
        <end position="220"/>
    </location>
</feature>
<protein>
    <recommendedName>
        <fullName evidence="10">Palmitoyltransferase</fullName>
        <ecNumber evidence="10">2.3.1.225</ecNumber>
    </recommendedName>
</protein>
<dbReference type="GO" id="GO:0006612">
    <property type="term" value="P:protein targeting to membrane"/>
    <property type="evidence" value="ECO:0007669"/>
    <property type="project" value="TreeGrafter"/>
</dbReference>
<reference evidence="12 13" key="1">
    <citation type="submission" date="2018-11" db="EMBL/GenBank/DDBJ databases">
        <authorList>
            <consortium name="Pathogen Informatics"/>
        </authorList>
    </citation>
    <scope>NUCLEOTIDE SEQUENCE [LARGE SCALE GENOMIC DNA]</scope>
</reference>
<name>A0A3P6SK84_DIBLA</name>
<comment type="catalytic activity">
    <reaction evidence="9 10">
        <text>L-cysteinyl-[protein] + hexadecanoyl-CoA = S-hexadecanoyl-L-cysteinyl-[protein] + CoA</text>
        <dbReference type="Rhea" id="RHEA:36683"/>
        <dbReference type="Rhea" id="RHEA-COMP:10131"/>
        <dbReference type="Rhea" id="RHEA-COMP:11032"/>
        <dbReference type="ChEBI" id="CHEBI:29950"/>
        <dbReference type="ChEBI" id="CHEBI:57287"/>
        <dbReference type="ChEBI" id="CHEBI:57379"/>
        <dbReference type="ChEBI" id="CHEBI:74151"/>
        <dbReference type="EC" id="2.3.1.225"/>
    </reaction>
</comment>
<accession>A0A3P6SK84</accession>
<dbReference type="GO" id="GO:0019706">
    <property type="term" value="F:protein-cysteine S-palmitoyltransferase activity"/>
    <property type="evidence" value="ECO:0007669"/>
    <property type="project" value="UniProtKB-EC"/>
</dbReference>